<evidence type="ECO:0000313" key="1">
    <source>
        <dbReference type="EMBL" id="CDW27030.1"/>
    </source>
</evidence>
<organism evidence="1">
    <name type="scientific">Lepeophtheirus salmonis</name>
    <name type="common">Salmon louse</name>
    <name type="synonym">Caligus salmonis</name>
    <dbReference type="NCBI Taxonomy" id="72036"/>
    <lineage>
        <taxon>Eukaryota</taxon>
        <taxon>Metazoa</taxon>
        <taxon>Ecdysozoa</taxon>
        <taxon>Arthropoda</taxon>
        <taxon>Crustacea</taxon>
        <taxon>Multicrustacea</taxon>
        <taxon>Hexanauplia</taxon>
        <taxon>Copepoda</taxon>
        <taxon>Siphonostomatoida</taxon>
        <taxon>Caligidae</taxon>
        <taxon>Lepeophtheirus</taxon>
    </lineage>
</organism>
<sequence>MDDQIRSIFLRFIWLWSNPLENISEKCPYFFLIKNTGPDFRICKLSCIWNYE</sequence>
<protein>
    <submittedName>
        <fullName evidence="1">Uncharacterized protein</fullName>
    </submittedName>
</protein>
<accession>A0A0K2TMF6</accession>
<dbReference type="EMBL" id="HACA01009669">
    <property type="protein sequence ID" value="CDW27030.1"/>
    <property type="molecule type" value="Transcribed_RNA"/>
</dbReference>
<reference evidence="1" key="1">
    <citation type="submission" date="2014-05" db="EMBL/GenBank/DDBJ databases">
        <authorList>
            <person name="Chronopoulou M."/>
        </authorList>
    </citation>
    <scope>NUCLEOTIDE SEQUENCE</scope>
    <source>
        <tissue evidence="1">Whole organism</tissue>
    </source>
</reference>
<dbReference type="AlphaFoldDB" id="A0A0K2TMF6"/>
<name>A0A0K2TMF6_LEPSM</name>
<proteinExistence type="predicted"/>